<dbReference type="Proteomes" id="UP000192596">
    <property type="component" value="Unassembled WGS sequence"/>
</dbReference>
<name>A0A1V8TSX7_9PEZI</name>
<dbReference type="InterPro" id="IPR011333">
    <property type="entry name" value="SKP1/BTB/POZ_sf"/>
</dbReference>
<comment type="caution">
    <text evidence="1">The sequence shown here is derived from an EMBL/GenBank/DDBJ whole genome shotgun (WGS) entry which is preliminary data.</text>
</comment>
<organism evidence="1 2">
    <name type="scientific">Cryoendolithus antarcticus</name>
    <dbReference type="NCBI Taxonomy" id="1507870"/>
    <lineage>
        <taxon>Eukaryota</taxon>
        <taxon>Fungi</taxon>
        <taxon>Dikarya</taxon>
        <taxon>Ascomycota</taxon>
        <taxon>Pezizomycotina</taxon>
        <taxon>Dothideomycetes</taxon>
        <taxon>Dothideomycetidae</taxon>
        <taxon>Cladosporiales</taxon>
        <taxon>Cladosporiaceae</taxon>
        <taxon>Cryoendolithus</taxon>
    </lineage>
</organism>
<dbReference type="InParanoid" id="A0A1V8TSX7"/>
<dbReference type="Gene3D" id="3.30.710.10">
    <property type="entry name" value="Potassium Channel Kv1.1, Chain A"/>
    <property type="match status" value="1"/>
</dbReference>
<dbReference type="STRING" id="1507870.A0A1V8TSX7"/>
<dbReference type="OrthoDB" id="1022638at2759"/>
<gene>
    <name evidence="1" type="ORF">B0A48_01363</name>
</gene>
<dbReference type="EMBL" id="NAJO01000002">
    <property type="protein sequence ID" value="OQO14485.1"/>
    <property type="molecule type" value="Genomic_DNA"/>
</dbReference>
<evidence type="ECO:0000313" key="2">
    <source>
        <dbReference type="Proteomes" id="UP000192596"/>
    </source>
</evidence>
<keyword evidence="2" id="KW-1185">Reference proteome</keyword>
<protein>
    <recommendedName>
        <fullName evidence="3">BTB domain-containing protein</fullName>
    </recommendedName>
</protein>
<reference evidence="2" key="1">
    <citation type="submission" date="2017-03" db="EMBL/GenBank/DDBJ databases">
        <title>Genomes of endolithic fungi from Antarctica.</title>
        <authorList>
            <person name="Coleine C."/>
            <person name="Masonjones S."/>
            <person name="Stajich J.E."/>
        </authorList>
    </citation>
    <scope>NUCLEOTIDE SEQUENCE [LARGE SCALE GENOMIC DNA]</scope>
    <source>
        <strain evidence="2">CCFEE 5527</strain>
    </source>
</reference>
<evidence type="ECO:0000313" key="1">
    <source>
        <dbReference type="EMBL" id="OQO14485.1"/>
    </source>
</evidence>
<accession>A0A1V8TSX7</accession>
<evidence type="ECO:0008006" key="3">
    <source>
        <dbReference type="Google" id="ProtNLM"/>
    </source>
</evidence>
<sequence>MAGTSPPSKRPRIEFADLFVVNVGEASKPYRLPTKTFTMRSNFFKAALSSKWRTEDSAIDLKDVQIDHFETYVHCVICDEVDLIATPDTEAKTLAKLVDLYVLSDRMLDPETTNLVMDNLVRTVGESDYLPSDDLLSRIYRLATSGSPLRKLAVDWALHEWNEQPNDGKPEDNLPSELLTDLFREFRRLKNGNQNGKRTVDKVFALRADKRQKCCYHQHPEDSPKCK</sequence>
<dbReference type="AlphaFoldDB" id="A0A1V8TSX7"/>
<proteinExistence type="predicted"/>